<keyword evidence="4" id="KW-0732">Signal</keyword>
<dbReference type="PROSITE" id="PS51767">
    <property type="entry name" value="PEPTIDASE_A1"/>
    <property type="match status" value="1"/>
</dbReference>
<feature type="disulfide bond" evidence="3">
    <location>
        <begin position="121"/>
        <end position="126"/>
    </location>
</feature>
<comment type="similarity">
    <text evidence="1">Belongs to the peptidase A1 family.</text>
</comment>
<keyword evidence="7" id="KW-1185">Reference proteome</keyword>
<proteinExistence type="inferred from homology"/>
<name>A0A3B0J8U5_DROGU</name>
<dbReference type="PANTHER" id="PTHR47966">
    <property type="entry name" value="BETA-SITE APP-CLEAVING ENZYME, ISOFORM A-RELATED"/>
    <property type="match status" value="1"/>
</dbReference>
<evidence type="ECO:0000313" key="6">
    <source>
        <dbReference type="EMBL" id="SPP78664.1"/>
    </source>
</evidence>
<feature type="disulfide bond" evidence="3">
    <location>
        <begin position="319"/>
        <end position="352"/>
    </location>
</feature>
<evidence type="ECO:0000259" key="5">
    <source>
        <dbReference type="PROSITE" id="PS51767"/>
    </source>
</evidence>
<feature type="domain" description="Peptidase A1" evidence="5">
    <location>
        <begin position="90"/>
        <end position="389"/>
    </location>
</feature>
<dbReference type="PANTHER" id="PTHR47966:SF51">
    <property type="entry name" value="BETA-SITE APP-CLEAVING ENZYME, ISOFORM A-RELATED"/>
    <property type="match status" value="1"/>
</dbReference>
<dbReference type="Pfam" id="PF00026">
    <property type="entry name" value="Asp"/>
    <property type="match status" value="1"/>
</dbReference>
<feature type="active site" evidence="2">
    <location>
        <position position="108"/>
    </location>
</feature>
<dbReference type="PRINTS" id="PR00792">
    <property type="entry name" value="PEPSIN"/>
</dbReference>
<dbReference type="Gene3D" id="2.40.70.10">
    <property type="entry name" value="Acid Proteases"/>
    <property type="match status" value="2"/>
</dbReference>
<dbReference type="GO" id="GO:0004190">
    <property type="term" value="F:aspartic-type endopeptidase activity"/>
    <property type="evidence" value="ECO:0007669"/>
    <property type="project" value="InterPro"/>
</dbReference>
<evidence type="ECO:0000256" key="2">
    <source>
        <dbReference type="PIRSR" id="PIRSR601461-1"/>
    </source>
</evidence>
<dbReference type="AlphaFoldDB" id="A0A3B0J8U5"/>
<dbReference type="InterPro" id="IPR021109">
    <property type="entry name" value="Peptidase_aspartic_dom_sf"/>
</dbReference>
<feature type="active site" evidence="2">
    <location>
        <position position="293"/>
    </location>
</feature>
<sequence length="417" mass="44958">MTSTNTHSKTLVLLALLGLVAGACAAMHRIPVRRSEKFVRTRQSIIAEREHIWRKYNPVQSSLSTNSSSSSTTASNYSIESLENLMNFQYFGSISIGTPPQTFMVQFDTGSANLWIPSVNCLSLDCFNHRQYFSGDSTTYQANGTAFSITYGSGSVSGILSTDVVTVAGLQIVGQTFGEATAETGTSMGDATFDGIFGMGYSSLAVDGVQPPFYNLLNQSLVDAPVFSFYLETNGTQAVSYGGELILGGSDASLYVGNLVYAPVSSQTYWQFQMDAVTMGSNTLCSNCLAVADTGSSLLIAPYDIYLMILSYISQEVSCAAIPSLPTLTFTISGVPFQIPPREYILQEDNDCSLGIDYIEGSDFWILGDTFIGRYYTEFDLGNNRLGFAPVNSASALAAPIFQLAALCGLWKLLNLL</sequence>
<dbReference type="OrthoDB" id="771136at2759"/>
<protein>
    <submittedName>
        <fullName evidence="6">Blast:Cathepsin E-B</fullName>
    </submittedName>
</protein>
<evidence type="ECO:0000256" key="3">
    <source>
        <dbReference type="PIRSR" id="PIRSR601461-2"/>
    </source>
</evidence>
<dbReference type="Proteomes" id="UP000268350">
    <property type="component" value="Unassembled WGS sequence"/>
</dbReference>
<dbReference type="FunFam" id="2.40.70.10:FF:000149">
    <property type="entry name" value="Uncharacterized protein"/>
    <property type="match status" value="1"/>
</dbReference>
<accession>A0A3B0J8U5</accession>
<dbReference type="EMBL" id="OUUW01000003">
    <property type="protein sequence ID" value="SPP78664.1"/>
    <property type="molecule type" value="Genomic_DNA"/>
</dbReference>
<evidence type="ECO:0000313" key="7">
    <source>
        <dbReference type="Proteomes" id="UP000268350"/>
    </source>
</evidence>
<organism evidence="6 7">
    <name type="scientific">Drosophila guanche</name>
    <name type="common">Fruit fly</name>
    <dbReference type="NCBI Taxonomy" id="7266"/>
    <lineage>
        <taxon>Eukaryota</taxon>
        <taxon>Metazoa</taxon>
        <taxon>Ecdysozoa</taxon>
        <taxon>Arthropoda</taxon>
        <taxon>Hexapoda</taxon>
        <taxon>Insecta</taxon>
        <taxon>Pterygota</taxon>
        <taxon>Neoptera</taxon>
        <taxon>Endopterygota</taxon>
        <taxon>Diptera</taxon>
        <taxon>Brachycera</taxon>
        <taxon>Muscomorpha</taxon>
        <taxon>Ephydroidea</taxon>
        <taxon>Drosophilidae</taxon>
        <taxon>Drosophila</taxon>
        <taxon>Sophophora</taxon>
    </lineage>
</organism>
<feature type="chain" id="PRO_5017407623" evidence="4">
    <location>
        <begin position="26"/>
        <end position="417"/>
    </location>
</feature>
<evidence type="ECO:0000256" key="4">
    <source>
        <dbReference type="SAM" id="SignalP"/>
    </source>
</evidence>
<keyword evidence="3" id="KW-1015">Disulfide bond</keyword>
<gene>
    <name evidence="6" type="ORF">DGUA_6G011369</name>
</gene>
<dbReference type="InterPro" id="IPR033121">
    <property type="entry name" value="PEPTIDASE_A1"/>
</dbReference>
<dbReference type="OMA" id="SINQDFW"/>
<dbReference type="STRING" id="7266.A0A3B0J8U5"/>
<reference evidence="7" key="1">
    <citation type="submission" date="2018-01" db="EMBL/GenBank/DDBJ databases">
        <authorList>
            <person name="Alioto T."/>
            <person name="Alioto T."/>
        </authorList>
    </citation>
    <scope>NUCLEOTIDE SEQUENCE [LARGE SCALE GENOMIC DNA]</scope>
</reference>
<dbReference type="GO" id="GO:0006508">
    <property type="term" value="P:proteolysis"/>
    <property type="evidence" value="ECO:0007669"/>
    <property type="project" value="InterPro"/>
</dbReference>
<dbReference type="InterPro" id="IPR001461">
    <property type="entry name" value="Aspartic_peptidase_A1"/>
</dbReference>
<dbReference type="SUPFAM" id="SSF50630">
    <property type="entry name" value="Acid proteases"/>
    <property type="match status" value="1"/>
</dbReference>
<dbReference type="GO" id="GO:0005764">
    <property type="term" value="C:lysosome"/>
    <property type="evidence" value="ECO:0007669"/>
    <property type="project" value="TreeGrafter"/>
</dbReference>
<evidence type="ECO:0000256" key="1">
    <source>
        <dbReference type="ARBA" id="ARBA00007447"/>
    </source>
</evidence>
<feature type="signal peptide" evidence="4">
    <location>
        <begin position="1"/>
        <end position="25"/>
    </location>
</feature>